<dbReference type="Pfam" id="PF19494">
    <property type="entry name" value="DUF6029"/>
    <property type="match status" value="1"/>
</dbReference>
<evidence type="ECO:0000313" key="1">
    <source>
        <dbReference type="EMBL" id="KDR51016.1"/>
    </source>
</evidence>
<dbReference type="EMBL" id="JNGW01000127">
    <property type="protein sequence ID" value="KDR51016.1"/>
    <property type="molecule type" value="Genomic_DNA"/>
</dbReference>
<dbReference type="InterPro" id="IPR046070">
    <property type="entry name" value="DUF6029"/>
</dbReference>
<dbReference type="Proteomes" id="UP000027442">
    <property type="component" value="Unassembled WGS sequence"/>
</dbReference>
<dbReference type="Gene3D" id="2.40.160.10">
    <property type="entry name" value="Porin"/>
    <property type="match status" value="1"/>
</dbReference>
<proteinExistence type="predicted"/>
<dbReference type="HOGENOM" id="CLU_491626_0_0_10"/>
<name>A0A069QME9_HOYLO</name>
<organism evidence="1 2">
    <name type="scientific">Hoylesella loescheii DSM 19665 = JCM 12249 = ATCC 15930</name>
    <dbReference type="NCBI Taxonomy" id="1122985"/>
    <lineage>
        <taxon>Bacteria</taxon>
        <taxon>Pseudomonadati</taxon>
        <taxon>Bacteroidota</taxon>
        <taxon>Bacteroidia</taxon>
        <taxon>Bacteroidales</taxon>
        <taxon>Prevotellaceae</taxon>
        <taxon>Hoylesella</taxon>
    </lineage>
</organism>
<sequence length="527" mass="59483">MGQDEPENKGLTLRGSIQTDMLVPENDKQTGATKANGDFLNNTYVELGASLKNIDVGLRLEYLQYPLPGFEPDFKGWGVPHYYIKWQTKRMELTAGTFYEQFGSGFVLRTYEERSLGIDNSLLGGRLKVNPLPGVFVKALAGKQRRYWEHNDDWVAGGDLELNIEQWLPGMQEHDHYLMLGASVVNKNEPDEVIMTDASHRLRLPRNVMAYDVRARWQHGAYNVLAEYAQKGQDPTADNGYIYRHGYVAMLSGSYSKQGLSLLLQAKRSVNMGFRSRRSMMGTSSFINHLPAFTLEHTYALPAMRPYATQPLGEWAYQASLGYKLKKGTALGGRYGTALKLNFSHVHGIDQNVHGTKGTDGYGSAFWAWGDATYYQDLNLQMEKQWSHALKTTLMYSNQRYNKTVVEGEGGMIHANIFVADVKWKMSPRTTLRTEAQYLQSKDDDGDWLFGLLELSLAPSWMFTVSDQYNSGSTRTHYYQALVTFSHGAHRLQVGYGRTKDGYNCSGGVCRYIPATKGATLSYSYNF</sequence>
<dbReference type="PATRIC" id="fig|1122985.7.peg.3026"/>
<protein>
    <recommendedName>
        <fullName evidence="3">TonB-dependent receptor</fullName>
    </recommendedName>
</protein>
<accession>A0A069QME9</accession>
<keyword evidence="2" id="KW-1185">Reference proteome</keyword>
<dbReference type="eggNOG" id="ENOG502Z85N">
    <property type="taxonomic scope" value="Bacteria"/>
</dbReference>
<evidence type="ECO:0000313" key="2">
    <source>
        <dbReference type="Proteomes" id="UP000027442"/>
    </source>
</evidence>
<dbReference type="SUPFAM" id="SSF56935">
    <property type="entry name" value="Porins"/>
    <property type="match status" value="1"/>
</dbReference>
<dbReference type="AlphaFoldDB" id="A0A069QME9"/>
<reference evidence="1 2" key="1">
    <citation type="submission" date="2013-08" db="EMBL/GenBank/DDBJ databases">
        <authorList>
            <person name="Weinstock G."/>
            <person name="Sodergren E."/>
            <person name="Wylie T."/>
            <person name="Fulton L."/>
            <person name="Fulton R."/>
            <person name="Fronick C."/>
            <person name="O'Laughlin M."/>
            <person name="Godfrey J."/>
            <person name="Miner T."/>
            <person name="Herter B."/>
            <person name="Appelbaum E."/>
            <person name="Cordes M."/>
            <person name="Lek S."/>
            <person name="Wollam A."/>
            <person name="Pepin K.H."/>
            <person name="Palsikar V.B."/>
            <person name="Mitreva M."/>
            <person name="Wilson R.K."/>
        </authorList>
    </citation>
    <scope>NUCLEOTIDE SEQUENCE [LARGE SCALE GENOMIC DNA]</scope>
    <source>
        <strain evidence="1 2">ATCC 15930</strain>
    </source>
</reference>
<gene>
    <name evidence="1" type="ORF">HMPREF1991_02926</name>
</gene>
<evidence type="ECO:0008006" key="3">
    <source>
        <dbReference type="Google" id="ProtNLM"/>
    </source>
</evidence>
<comment type="caution">
    <text evidence="1">The sequence shown here is derived from an EMBL/GenBank/DDBJ whole genome shotgun (WGS) entry which is preliminary data.</text>
</comment>
<dbReference type="InterPro" id="IPR023614">
    <property type="entry name" value="Porin_dom_sf"/>
</dbReference>